<evidence type="ECO:0000313" key="4">
    <source>
        <dbReference type="Proteomes" id="UP000824681"/>
    </source>
</evidence>
<feature type="domain" description="Microcin J25-processing protein McjB C-terminal" evidence="2">
    <location>
        <begin position="32"/>
        <end position="117"/>
    </location>
</feature>
<sequence>MTSHMALPPLEHRLTLAHRLSAVIAHLLAAALIRLPFRLLSRVLGMVGRWCRHAATPTQARIAAEAARWAGHWMPGRAACLENAVAAMLTAAVRGRRVHVCIGARTQPYAAHAWIETTSGASGEPYHPDRPYHLLLRI</sequence>
<dbReference type="RefSeq" id="WP_020545175.1">
    <property type="nucleotide sequence ID" value="NZ_CP068985.1"/>
</dbReference>
<organism evidence="3 4">
    <name type="scientific">Nonomuraea coxensis DSM 45129</name>
    <dbReference type="NCBI Taxonomy" id="1122611"/>
    <lineage>
        <taxon>Bacteria</taxon>
        <taxon>Bacillati</taxon>
        <taxon>Actinomycetota</taxon>
        <taxon>Actinomycetes</taxon>
        <taxon>Streptosporangiales</taxon>
        <taxon>Streptosporangiaceae</taxon>
        <taxon>Nonomuraea</taxon>
    </lineage>
</organism>
<keyword evidence="1" id="KW-0812">Transmembrane</keyword>
<evidence type="ECO:0000256" key="1">
    <source>
        <dbReference type="SAM" id="Phobius"/>
    </source>
</evidence>
<dbReference type="EMBL" id="CP068985">
    <property type="protein sequence ID" value="QYC45023.1"/>
    <property type="molecule type" value="Genomic_DNA"/>
</dbReference>
<reference evidence="3 4" key="1">
    <citation type="journal article" date="2021" name="ACS Chem. Biol.">
        <title>Genomic-Led Discovery of a Novel Glycopeptide Antibiotic by Nonomuraea coxensis DSM 45129.</title>
        <authorList>
            <person name="Yushchuk O."/>
            <person name="Vior N.M."/>
            <person name="Andreo-Vidal A."/>
            <person name="Berini F."/>
            <person name="Ruckert C."/>
            <person name="Busche T."/>
            <person name="Binda E."/>
            <person name="Kalinowski J."/>
            <person name="Truman A.W."/>
            <person name="Marinelli F."/>
        </authorList>
    </citation>
    <scope>NUCLEOTIDE SEQUENCE [LARGE SCALE GENOMIC DNA]</scope>
    <source>
        <strain evidence="3 4">DSM 45129</strain>
    </source>
</reference>
<gene>
    <name evidence="3" type="ORF">Nocox_37345</name>
</gene>
<protein>
    <recommendedName>
        <fullName evidence="2">Microcin J25-processing protein McjB C-terminal domain-containing protein</fullName>
    </recommendedName>
</protein>
<proteinExistence type="predicted"/>
<dbReference type="Proteomes" id="UP000824681">
    <property type="component" value="Chromosome"/>
</dbReference>
<dbReference type="NCBIfam" id="NF033537">
    <property type="entry name" value="lasso_biosyn_B2"/>
    <property type="match status" value="1"/>
</dbReference>
<keyword evidence="4" id="KW-1185">Reference proteome</keyword>
<dbReference type="InterPro" id="IPR032708">
    <property type="entry name" value="McjB_C"/>
</dbReference>
<evidence type="ECO:0000313" key="3">
    <source>
        <dbReference type="EMBL" id="QYC45023.1"/>
    </source>
</evidence>
<accession>A0ABX8UB76</accession>
<feature type="transmembrane region" description="Helical" evidence="1">
    <location>
        <begin position="20"/>
        <end position="37"/>
    </location>
</feature>
<keyword evidence="1" id="KW-1133">Transmembrane helix</keyword>
<keyword evidence="1" id="KW-0472">Membrane</keyword>
<dbReference type="Pfam" id="PF13471">
    <property type="entry name" value="Transglut_core3"/>
    <property type="match status" value="1"/>
</dbReference>
<dbReference type="InterPro" id="IPR053521">
    <property type="entry name" value="McjB-like"/>
</dbReference>
<evidence type="ECO:0000259" key="2">
    <source>
        <dbReference type="Pfam" id="PF13471"/>
    </source>
</evidence>
<name>A0ABX8UB76_9ACTN</name>